<proteinExistence type="predicted"/>
<dbReference type="OrthoDB" id="2417614at2759"/>
<evidence type="ECO:0000313" key="4">
    <source>
        <dbReference type="Proteomes" id="UP000006753"/>
    </source>
</evidence>
<dbReference type="PANTHER" id="PTHR28094">
    <property type="entry name" value="MEIOTICALLY UP-REGULATED GENE 113 PROTEIN"/>
    <property type="match status" value="1"/>
</dbReference>
<feature type="region of interest" description="Disordered" evidence="1">
    <location>
        <begin position="115"/>
        <end position="152"/>
    </location>
</feature>
<dbReference type="EMBL" id="JH921431">
    <property type="protein sequence ID" value="EKD19122.1"/>
    <property type="molecule type" value="Genomic_DNA"/>
</dbReference>
<accession>K1X2B5</accession>
<gene>
    <name evidence="3" type="ORF">MBM_02359</name>
</gene>
<protein>
    <recommendedName>
        <fullName evidence="2">Bacteriophage T5 Orf172 DNA-binding domain-containing protein</fullName>
    </recommendedName>
</protein>
<reference evidence="3 4" key="1">
    <citation type="journal article" date="2012" name="BMC Genomics">
        <title>Sequencing the genome of Marssonina brunnea reveals fungus-poplar co-evolution.</title>
        <authorList>
            <person name="Zhu S."/>
            <person name="Cao Y.-Z."/>
            <person name="Jiang C."/>
            <person name="Tan B.-Y."/>
            <person name="Wang Z."/>
            <person name="Feng S."/>
            <person name="Zhang L."/>
            <person name="Su X.-H."/>
            <person name="Brejova B."/>
            <person name="Vinar T."/>
            <person name="Xu M."/>
            <person name="Wang M.-X."/>
            <person name="Zhang S.-G."/>
            <person name="Huang M.-R."/>
            <person name="Wu R."/>
            <person name="Zhou Y."/>
        </authorList>
    </citation>
    <scope>NUCLEOTIDE SEQUENCE [LARGE SCALE GENOMIC DNA]</scope>
    <source>
        <strain evidence="3 4">MB_m1</strain>
    </source>
</reference>
<dbReference type="InParanoid" id="K1X2B5"/>
<feature type="compositionally biased region" description="Low complexity" evidence="1">
    <location>
        <begin position="186"/>
        <end position="201"/>
    </location>
</feature>
<dbReference type="Pfam" id="PF10544">
    <property type="entry name" value="T5orf172"/>
    <property type="match status" value="1"/>
</dbReference>
<dbReference type="KEGG" id="mbe:MBM_02359"/>
<feature type="domain" description="Bacteriophage T5 Orf172 DNA-binding" evidence="2">
    <location>
        <begin position="305"/>
        <end position="416"/>
    </location>
</feature>
<dbReference type="SMART" id="SM00974">
    <property type="entry name" value="T5orf172"/>
    <property type="match status" value="1"/>
</dbReference>
<dbReference type="OMA" id="AAAYFCW"/>
<dbReference type="PANTHER" id="PTHR28094:SF2">
    <property type="entry name" value="BACTERIOPHAGE T5 ORF172 DNA-BINDING DOMAIN-CONTAINING PROTEIN"/>
    <property type="match status" value="1"/>
</dbReference>
<organism evidence="3 4">
    <name type="scientific">Marssonina brunnea f. sp. multigermtubi (strain MB_m1)</name>
    <name type="common">Marssonina leaf spot fungus</name>
    <dbReference type="NCBI Taxonomy" id="1072389"/>
    <lineage>
        <taxon>Eukaryota</taxon>
        <taxon>Fungi</taxon>
        <taxon>Dikarya</taxon>
        <taxon>Ascomycota</taxon>
        <taxon>Pezizomycotina</taxon>
        <taxon>Leotiomycetes</taxon>
        <taxon>Helotiales</taxon>
        <taxon>Drepanopezizaceae</taxon>
        <taxon>Drepanopeziza</taxon>
    </lineage>
</organism>
<feature type="region of interest" description="Disordered" evidence="1">
    <location>
        <begin position="266"/>
        <end position="286"/>
    </location>
</feature>
<evidence type="ECO:0000313" key="3">
    <source>
        <dbReference type="EMBL" id="EKD19122.1"/>
    </source>
</evidence>
<dbReference type="eggNOG" id="ENOG502QWMU">
    <property type="taxonomic scope" value="Eukaryota"/>
</dbReference>
<name>K1X2B5_MARBU</name>
<keyword evidence="4" id="KW-1185">Reference proteome</keyword>
<dbReference type="STRING" id="1072389.K1X2B5"/>
<evidence type="ECO:0000256" key="1">
    <source>
        <dbReference type="SAM" id="MobiDB-lite"/>
    </source>
</evidence>
<dbReference type="AlphaFoldDB" id="K1X2B5"/>
<feature type="region of interest" description="Disordered" evidence="1">
    <location>
        <begin position="169"/>
        <end position="224"/>
    </location>
</feature>
<dbReference type="InterPro" id="IPR018306">
    <property type="entry name" value="Phage_T5_Orf172_DNA-bd"/>
</dbReference>
<dbReference type="Proteomes" id="UP000006753">
    <property type="component" value="Unassembled WGS sequence"/>
</dbReference>
<dbReference type="InterPro" id="IPR053006">
    <property type="entry name" value="Meiosis_regulatory"/>
</dbReference>
<evidence type="ECO:0000259" key="2">
    <source>
        <dbReference type="SMART" id="SM00974"/>
    </source>
</evidence>
<dbReference type="HOGENOM" id="CLU_024511_1_0_1"/>
<sequence>MPYIPHTPESILQRSDSKDPGTTCRGLGQNGKPCRRGIGKSPQASPSPSPRRKLSASPATARTPVPEEYCWQHKDQAAAYASSSPQRVQPATRIKERTSVDTLVDRLGLLEVEDRKHGKRRKPLLVPEPEQTSAEDAPRPERQRPRPKPATASGLGLCCCLGLADEGRRAPRPARPVSNYPGKTTASVPSKVAKVSSSIPPKTHRPAFNRDPSSRTGDFLSLIPPSASPQLTAQLLAEMAKPVSDKDQEGYIYMFWLTPESVPVDPPSERAASSLLAPPSQRMPGQRRTSEMLNTFATTIPNSANQKTILLKIGRAQNVYRRLNQWTKQCGYNISLVRYYPYQSTTSQTSVNEPPSTPRKVPNANKVERLIHIELNHLRVVGDGKCKACGREHREWFEVDASRNGVKAVDEVIRRWVEWGERDIGR</sequence>
<feature type="region of interest" description="Disordered" evidence="1">
    <location>
        <begin position="1"/>
        <end position="70"/>
    </location>
</feature>